<dbReference type="EMBL" id="LCRI01000004">
    <property type="protein sequence ID" value="KKW33180.1"/>
    <property type="molecule type" value="Genomic_DNA"/>
</dbReference>
<comment type="caution">
    <text evidence="3">The sequence shown here is derived from an EMBL/GenBank/DDBJ whole genome shotgun (WGS) entry which is preliminary data.</text>
</comment>
<evidence type="ECO:0000259" key="1">
    <source>
        <dbReference type="Pfam" id="PF00534"/>
    </source>
</evidence>
<evidence type="ECO:0000259" key="2">
    <source>
        <dbReference type="Pfam" id="PF13439"/>
    </source>
</evidence>
<evidence type="ECO:0000313" key="4">
    <source>
        <dbReference type="Proteomes" id="UP000034711"/>
    </source>
</evidence>
<feature type="domain" description="Glycosyl transferase family 1" evidence="1">
    <location>
        <begin position="196"/>
        <end position="347"/>
    </location>
</feature>
<dbReference type="SUPFAM" id="SSF53756">
    <property type="entry name" value="UDP-Glycosyltransferase/glycogen phosphorylase"/>
    <property type="match status" value="1"/>
</dbReference>
<dbReference type="PANTHER" id="PTHR45947:SF3">
    <property type="entry name" value="SULFOQUINOVOSYL TRANSFERASE SQD2"/>
    <property type="match status" value="1"/>
</dbReference>
<dbReference type="CDD" id="cd03801">
    <property type="entry name" value="GT4_PimA-like"/>
    <property type="match status" value="1"/>
</dbReference>
<gene>
    <name evidence="3" type="ORF">UY77_C0004G0001</name>
</gene>
<dbReference type="Proteomes" id="UP000034711">
    <property type="component" value="Unassembled WGS sequence"/>
</dbReference>
<keyword evidence="3" id="KW-0808">Transferase</keyword>
<accession>A0A0G1XQP4</accession>
<reference evidence="3 4" key="1">
    <citation type="journal article" date="2015" name="Nature">
        <title>rRNA introns, odd ribosomes, and small enigmatic genomes across a large radiation of phyla.</title>
        <authorList>
            <person name="Brown C.T."/>
            <person name="Hug L.A."/>
            <person name="Thomas B.C."/>
            <person name="Sharon I."/>
            <person name="Castelle C.J."/>
            <person name="Singh A."/>
            <person name="Wilkins M.J."/>
            <person name="Williams K.H."/>
            <person name="Banfield J.F."/>
        </authorList>
    </citation>
    <scope>NUCLEOTIDE SEQUENCE [LARGE SCALE GENOMIC DNA]</scope>
</reference>
<sequence length="375" mass="42755">MRIAFIGQKGIAIGDQAGGIEQHVLALSRELAARGHEVTVYARHRYRASRAEVPRGVRVRYIQTIYLKHLETILYSFFATLDALFRRFDIIHYHGVGPATLAWIPRLWKPHARVVATFHSQDRYHQKWGFLARRYLHFGEWAACHFPHATIAVSHVIQVYVRRTYRRQIVYIPNGARIEQSSGQETLELYGLQAGKYLLNVSRLVPHKGQHYLIEAFQRLKNTGRGAGMKLAIVGAAVYTQKYEQELKDQAAGSADIVFLGFQQGEALRQLYAHAFLYAQPSESEGLSVSVLEAMSFGIPPIVSDIPENLEVIHRAGFTFRNKDVEHLSQVLGELMAHPDIVEAKRERVREVVETKFAWPVIAEHTEGVYRSVRH</sequence>
<feature type="domain" description="Glycosyltransferase subfamily 4-like N-terminal" evidence="2">
    <location>
        <begin position="18"/>
        <end position="178"/>
    </location>
</feature>
<evidence type="ECO:0000313" key="3">
    <source>
        <dbReference type="EMBL" id="KKW33180.1"/>
    </source>
</evidence>
<dbReference type="PANTHER" id="PTHR45947">
    <property type="entry name" value="SULFOQUINOVOSYL TRANSFERASE SQD2"/>
    <property type="match status" value="1"/>
</dbReference>
<dbReference type="Gene3D" id="3.40.50.2000">
    <property type="entry name" value="Glycogen Phosphorylase B"/>
    <property type="match status" value="2"/>
</dbReference>
<organism evidence="3 4">
    <name type="scientific">Candidatus Uhrbacteria bacterium GW2011_GWA2_53_10</name>
    <dbReference type="NCBI Taxonomy" id="1618980"/>
    <lineage>
        <taxon>Bacteria</taxon>
        <taxon>Candidatus Uhriibacteriota</taxon>
    </lineage>
</organism>
<dbReference type="GO" id="GO:0016757">
    <property type="term" value="F:glycosyltransferase activity"/>
    <property type="evidence" value="ECO:0007669"/>
    <property type="project" value="InterPro"/>
</dbReference>
<dbReference type="Pfam" id="PF00534">
    <property type="entry name" value="Glycos_transf_1"/>
    <property type="match status" value="1"/>
</dbReference>
<dbReference type="InterPro" id="IPR050194">
    <property type="entry name" value="Glycosyltransferase_grp1"/>
</dbReference>
<proteinExistence type="predicted"/>
<dbReference type="InterPro" id="IPR028098">
    <property type="entry name" value="Glyco_trans_4-like_N"/>
</dbReference>
<dbReference type="Pfam" id="PF13439">
    <property type="entry name" value="Glyco_transf_4"/>
    <property type="match status" value="1"/>
</dbReference>
<dbReference type="InterPro" id="IPR001296">
    <property type="entry name" value="Glyco_trans_1"/>
</dbReference>
<protein>
    <submittedName>
        <fullName evidence="3">Glycosyl transferase group 1</fullName>
    </submittedName>
</protein>
<dbReference type="AlphaFoldDB" id="A0A0G1XQP4"/>
<name>A0A0G1XQP4_9BACT</name>